<gene>
    <name evidence="2" type="ORF">EGI11_08755</name>
</gene>
<evidence type="ECO:0000313" key="3">
    <source>
        <dbReference type="Proteomes" id="UP000270224"/>
    </source>
</evidence>
<name>A0A3N0WRR0_9FLAO</name>
<evidence type="ECO:0000259" key="1">
    <source>
        <dbReference type="Pfam" id="PF14129"/>
    </source>
</evidence>
<dbReference type="OrthoDB" id="1525222at2"/>
<evidence type="ECO:0000313" key="2">
    <source>
        <dbReference type="EMBL" id="ROI07767.1"/>
    </source>
</evidence>
<reference evidence="3" key="1">
    <citation type="submission" date="2018-11" db="EMBL/GenBank/DDBJ databases">
        <title>Proposal to divide the Flavobacteriaceae and reorganize its genera based on Amino Acid Identity values calculated from whole genome sequences.</title>
        <authorList>
            <person name="Nicholson A.C."/>
            <person name="Gulvik C.A."/>
            <person name="Whitney A.M."/>
            <person name="Humrighouse B.W."/>
            <person name="Bell M."/>
            <person name="Holmens B."/>
            <person name="Steigerwalt A."/>
            <person name="Villarma A."/>
            <person name="Sheth M."/>
            <person name="Batra D."/>
            <person name="Pryor J."/>
            <person name="Bernardet J.-F."/>
            <person name="Hugo C."/>
            <person name="Kampfer P."/>
            <person name="Newman J."/>
            <person name="Mcquiston J.R."/>
        </authorList>
    </citation>
    <scope>NUCLEOTIDE SEQUENCE [LARGE SCALE GENOMIC DNA]</scope>
    <source>
        <strain evidence="3">H3056</strain>
    </source>
</reference>
<organism evidence="2 3">
    <name type="scientific">Kaistella daneshvariae</name>
    <dbReference type="NCBI Taxonomy" id="2487074"/>
    <lineage>
        <taxon>Bacteria</taxon>
        <taxon>Pseudomonadati</taxon>
        <taxon>Bacteroidota</taxon>
        <taxon>Flavobacteriia</taxon>
        <taxon>Flavobacteriales</taxon>
        <taxon>Weeksellaceae</taxon>
        <taxon>Chryseobacterium group</taxon>
        <taxon>Kaistella</taxon>
    </lineage>
</organism>
<feature type="domain" description="DUF4296" evidence="1">
    <location>
        <begin position="31"/>
        <end position="100"/>
    </location>
</feature>
<proteinExistence type="predicted"/>
<dbReference type="InterPro" id="IPR025381">
    <property type="entry name" value="DUF4296"/>
</dbReference>
<accession>A0A3N0WRR0</accession>
<dbReference type="AlphaFoldDB" id="A0A3N0WRR0"/>
<comment type="caution">
    <text evidence="2">The sequence shown here is derived from an EMBL/GenBank/DDBJ whole genome shotgun (WGS) entry which is preliminary data.</text>
</comment>
<sequence>MESTYREIMKKFWLLFLAFFAFSCGKLIDPPKNLVEKETMSQLIADFAMNEQLTSVIQNLNLDNATRYTLKQKKTTGKAFTESYKYYTATGEIEGILNDAQKIVLDKDPAAKEYIQKKLKENRNVPVFAR</sequence>
<dbReference type="EMBL" id="RJUG01000004">
    <property type="protein sequence ID" value="ROI07767.1"/>
    <property type="molecule type" value="Genomic_DNA"/>
</dbReference>
<dbReference type="Proteomes" id="UP000270224">
    <property type="component" value="Unassembled WGS sequence"/>
</dbReference>
<dbReference type="Pfam" id="PF14129">
    <property type="entry name" value="DUF4296"/>
    <property type="match status" value="1"/>
</dbReference>
<protein>
    <submittedName>
        <fullName evidence="2">DUF4296 domain-containing protein</fullName>
    </submittedName>
</protein>
<dbReference type="PROSITE" id="PS51257">
    <property type="entry name" value="PROKAR_LIPOPROTEIN"/>
    <property type="match status" value="1"/>
</dbReference>